<accession>A0A7K0C1M1</accession>
<sequence>MDEKFRLQLLLTRIQTLSDQHRHVLTGPRRAMDDHAWVGPSATGFAGRLAGADRDLQAQLGQARALVEARLHRATPI</sequence>
<evidence type="ECO:0000313" key="1">
    <source>
        <dbReference type="EMBL" id="MQY07365.1"/>
    </source>
</evidence>
<evidence type="ECO:0000313" key="2">
    <source>
        <dbReference type="Proteomes" id="UP000487268"/>
    </source>
</evidence>
<organism evidence="1 2">
    <name type="scientific">Actinomadura macrotermitis</name>
    <dbReference type="NCBI Taxonomy" id="2585200"/>
    <lineage>
        <taxon>Bacteria</taxon>
        <taxon>Bacillati</taxon>
        <taxon>Actinomycetota</taxon>
        <taxon>Actinomycetes</taxon>
        <taxon>Streptosporangiales</taxon>
        <taxon>Thermomonosporaceae</taxon>
        <taxon>Actinomadura</taxon>
    </lineage>
</organism>
<dbReference type="RefSeq" id="WP_153537109.1">
    <property type="nucleotide sequence ID" value="NZ_WEGH01000003.1"/>
</dbReference>
<dbReference type="EMBL" id="WEGH01000003">
    <property type="protein sequence ID" value="MQY07365.1"/>
    <property type="molecule type" value="Genomic_DNA"/>
</dbReference>
<dbReference type="AlphaFoldDB" id="A0A7K0C1M1"/>
<keyword evidence="2" id="KW-1185">Reference proteome</keyword>
<protein>
    <submittedName>
        <fullName evidence="1">Uncharacterized protein</fullName>
    </submittedName>
</protein>
<dbReference type="Proteomes" id="UP000487268">
    <property type="component" value="Unassembled WGS sequence"/>
</dbReference>
<comment type="caution">
    <text evidence="1">The sequence shown here is derived from an EMBL/GenBank/DDBJ whole genome shotgun (WGS) entry which is preliminary data.</text>
</comment>
<proteinExistence type="predicted"/>
<name>A0A7K0C1M1_9ACTN</name>
<gene>
    <name evidence="1" type="ORF">ACRB68_54650</name>
</gene>
<dbReference type="OrthoDB" id="3480730at2"/>
<reference evidence="1 2" key="1">
    <citation type="submission" date="2019-10" db="EMBL/GenBank/DDBJ databases">
        <title>Actinomadura rubteroloni sp. nov. and Actinomadura macrotermitis sp. nov., isolated from the gut of fungus growing-termite Macrotermes natalensis.</title>
        <authorList>
            <person name="Benndorf R."/>
            <person name="Martin K."/>
            <person name="Kuefner M."/>
            <person name="De Beer W."/>
            <person name="Kaster A.-K."/>
            <person name="Vollmers J."/>
            <person name="Poulsen M."/>
            <person name="Beemelmanns C."/>
        </authorList>
    </citation>
    <scope>NUCLEOTIDE SEQUENCE [LARGE SCALE GENOMIC DNA]</scope>
    <source>
        <strain evidence="1 2">RB68</strain>
    </source>
</reference>